<protein>
    <submittedName>
        <fullName evidence="4">Glycosyltransferase involved in cell wall bisynthesis</fullName>
    </submittedName>
</protein>
<dbReference type="RefSeq" id="WP_207647454.1">
    <property type="nucleotide sequence ID" value="NZ_FOJI01000015.1"/>
</dbReference>
<feature type="domain" description="Glycosyltransferase subfamily 4-like N-terminal" evidence="3">
    <location>
        <begin position="67"/>
        <end position="228"/>
    </location>
</feature>
<dbReference type="GO" id="GO:0016757">
    <property type="term" value="F:glycosyltransferase activity"/>
    <property type="evidence" value="ECO:0007669"/>
    <property type="project" value="InterPro"/>
</dbReference>
<dbReference type="InterPro" id="IPR028098">
    <property type="entry name" value="Glyco_trans_4-like_N"/>
</dbReference>
<keyword evidence="5" id="KW-1185">Reference proteome</keyword>
<sequence length="408" mass="46720">MLSADKEAGGSIMKVLLINSDCGYGSTGRICVDLYKLIVESGNDACIAYGRDCTDESVKNIRIGGKLDVYAHVIKTRLLDLQGFGSKRATIKFINQCKAYNPDIIHLHNIHGSYINIDLLFKYIKEMKLPVIWTLHDCWAFTGHCAYYTYVGCSKWKDCCYDCIQRNLYPASIFRDNSKKNYIFKKELFNGIENLKITTVSNWLKFEVMQSYLNKYDVQVIPNGIDLDIFKPTESDFRQKFDLENKTIILGVASIWHDRKGLWLFNELADRLDNFYKIVLVGITEKQKNNLSSNILVIQRTNDLMELAEIYTAADLFLNPSIEETFGMVSLEALACGTPVISNKYSANPELINEQCGIIVEDITTQLYIDAIQKFKTESIDILECVKKAQQYNKNSCYKKYLELYEGC</sequence>
<name>A0A1I0RHQ9_9FIRM</name>
<feature type="domain" description="Glycosyl transferase family 1" evidence="2">
    <location>
        <begin position="237"/>
        <end position="389"/>
    </location>
</feature>
<evidence type="ECO:0000256" key="1">
    <source>
        <dbReference type="ARBA" id="ARBA00022679"/>
    </source>
</evidence>
<dbReference type="STRING" id="99656.SAMN05421659_11554"/>
<dbReference type="SUPFAM" id="SSF53756">
    <property type="entry name" value="UDP-Glycosyltransferase/glycogen phosphorylase"/>
    <property type="match status" value="1"/>
</dbReference>
<evidence type="ECO:0000313" key="4">
    <source>
        <dbReference type="EMBL" id="SEW39799.1"/>
    </source>
</evidence>
<organism evidence="4 5">
    <name type="scientific">[Clostridium] fimetarium</name>
    <dbReference type="NCBI Taxonomy" id="99656"/>
    <lineage>
        <taxon>Bacteria</taxon>
        <taxon>Bacillati</taxon>
        <taxon>Bacillota</taxon>
        <taxon>Clostridia</taxon>
        <taxon>Lachnospirales</taxon>
        <taxon>Lachnospiraceae</taxon>
    </lineage>
</organism>
<dbReference type="PANTHER" id="PTHR46401">
    <property type="entry name" value="GLYCOSYLTRANSFERASE WBBK-RELATED"/>
    <property type="match status" value="1"/>
</dbReference>
<evidence type="ECO:0000259" key="3">
    <source>
        <dbReference type="Pfam" id="PF13439"/>
    </source>
</evidence>
<dbReference type="AlphaFoldDB" id="A0A1I0RHQ9"/>
<dbReference type="Proteomes" id="UP000199701">
    <property type="component" value="Unassembled WGS sequence"/>
</dbReference>
<keyword evidence="1 4" id="KW-0808">Transferase</keyword>
<dbReference type="PANTHER" id="PTHR46401:SF2">
    <property type="entry name" value="GLYCOSYLTRANSFERASE WBBK-RELATED"/>
    <property type="match status" value="1"/>
</dbReference>
<dbReference type="Pfam" id="PF00534">
    <property type="entry name" value="Glycos_transf_1"/>
    <property type="match status" value="1"/>
</dbReference>
<reference evidence="4 5" key="1">
    <citation type="submission" date="2016-10" db="EMBL/GenBank/DDBJ databases">
        <authorList>
            <person name="de Groot N.N."/>
        </authorList>
    </citation>
    <scope>NUCLEOTIDE SEQUENCE [LARGE SCALE GENOMIC DNA]</scope>
    <source>
        <strain evidence="4 5">DSM 9179</strain>
    </source>
</reference>
<proteinExistence type="predicted"/>
<dbReference type="InterPro" id="IPR001296">
    <property type="entry name" value="Glyco_trans_1"/>
</dbReference>
<dbReference type="EMBL" id="FOJI01000015">
    <property type="protein sequence ID" value="SEW39799.1"/>
    <property type="molecule type" value="Genomic_DNA"/>
</dbReference>
<gene>
    <name evidence="4" type="ORF">SAMN05421659_11554</name>
</gene>
<accession>A0A1I0RHQ9</accession>
<dbReference type="Pfam" id="PF13439">
    <property type="entry name" value="Glyco_transf_4"/>
    <property type="match status" value="1"/>
</dbReference>
<evidence type="ECO:0000259" key="2">
    <source>
        <dbReference type="Pfam" id="PF00534"/>
    </source>
</evidence>
<dbReference type="Gene3D" id="3.40.50.2000">
    <property type="entry name" value="Glycogen Phosphorylase B"/>
    <property type="match status" value="2"/>
</dbReference>
<evidence type="ECO:0000313" key="5">
    <source>
        <dbReference type="Proteomes" id="UP000199701"/>
    </source>
</evidence>